<reference evidence="1" key="1">
    <citation type="submission" date="2020-08" db="EMBL/GenBank/DDBJ databases">
        <title>Winogradskyella ouciana sp. nov., isolated from the hadal seawater of the Mariana Trench.</title>
        <authorList>
            <person name="He X."/>
        </authorList>
    </citation>
    <scope>NUCLEOTIDE SEQUENCE [LARGE SCALE GENOMIC DNA]</scope>
    <source>
        <strain evidence="1">KCTC 52348</strain>
    </source>
</reference>
<name>A0A842IUF6_9FLAO</name>
<dbReference type="InterPro" id="IPR054220">
    <property type="entry name" value="DUF6940"/>
</dbReference>
<dbReference type="EMBL" id="JACLCP010000007">
    <property type="protein sequence ID" value="MBC2846700.1"/>
    <property type="molecule type" value="Genomic_DNA"/>
</dbReference>
<accession>A0A842IUF6</accession>
<evidence type="ECO:0000313" key="2">
    <source>
        <dbReference type="Proteomes" id="UP000533900"/>
    </source>
</evidence>
<organism evidence="1 2">
    <name type="scientific">Winogradskyella flava</name>
    <dbReference type="NCBI Taxonomy" id="1884876"/>
    <lineage>
        <taxon>Bacteria</taxon>
        <taxon>Pseudomonadati</taxon>
        <taxon>Bacteroidota</taxon>
        <taxon>Flavobacteriia</taxon>
        <taxon>Flavobacteriales</taxon>
        <taxon>Flavobacteriaceae</taxon>
        <taxon>Winogradskyella</taxon>
    </lineage>
</organism>
<keyword evidence="2" id="KW-1185">Reference proteome</keyword>
<dbReference type="RefSeq" id="WP_185790411.1">
    <property type="nucleotide sequence ID" value="NZ_JACLCP010000007.1"/>
</dbReference>
<dbReference type="Proteomes" id="UP000533900">
    <property type="component" value="Unassembled WGS sequence"/>
</dbReference>
<dbReference type="AlphaFoldDB" id="A0A842IUF6"/>
<evidence type="ECO:0000313" key="1">
    <source>
        <dbReference type="EMBL" id="MBC2846700.1"/>
    </source>
</evidence>
<dbReference type="Pfam" id="PF22086">
    <property type="entry name" value="DUF6940"/>
    <property type="match status" value="1"/>
</dbReference>
<proteinExistence type="predicted"/>
<protein>
    <submittedName>
        <fullName evidence="1">Uncharacterized protein</fullName>
    </submittedName>
</protein>
<gene>
    <name evidence="1" type="ORF">H7F21_16455</name>
</gene>
<comment type="caution">
    <text evidence="1">The sequence shown here is derived from an EMBL/GenBank/DDBJ whole genome shotgun (WGS) entry which is preliminary data.</text>
</comment>
<sequence length="196" mass="22862">MKFRIETEILSEKITKHNCFIGDHVMSFSDCVYAMKSSDDFIKQFNQTLINSDFEAFFWEVKPVDKTLLSQPFEFVIVKSNALNSIETNNSSFLDYFVGEESVLKFLNIRGDAELVVPSPVSDQTEYAHIAKFVRTASQNQILDFWRKVVNTYSTNIGEDLKWLSTSGLGVHWLHVRIDSRPKYYQFSEYKYFKSK</sequence>